<dbReference type="OrthoDB" id="548566at2759"/>
<dbReference type="Gene3D" id="3.30.730.10">
    <property type="entry name" value="AP2/ERF domain"/>
    <property type="match status" value="2"/>
</dbReference>
<dbReference type="GO" id="GO:0005634">
    <property type="term" value="C:nucleus"/>
    <property type="evidence" value="ECO:0007669"/>
    <property type="project" value="UniProtKB-SubCell"/>
</dbReference>
<dbReference type="PANTHER" id="PTHR32467:SF90">
    <property type="entry name" value="AP2-LIKE ETHYLENE-RESPONSIVE TRANSCRIPTION FACTOR AIL1"/>
    <property type="match status" value="1"/>
</dbReference>
<dbReference type="Proteomes" id="UP000660262">
    <property type="component" value="Unassembled WGS sequence"/>
</dbReference>
<dbReference type="PRINTS" id="PR00367">
    <property type="entry name" value="ETHRSPELEMNT"/>
</dbReference>
<dbReference type="SUPFAM" id="SSF54171">
    <property type="entry name" value="DNA-binding domain"/>
    <property type="match status" value="2"/>
</dbReference>
<feature type="compositionally biased region" description="Polar residues" evidence="6">
    <location>
        <begin position="187"/>
        <end position="199"/>
    </location>
</feature>
<keyword evidence="9" id="KW-1185">Reference proteome</keyword>
<proteinExistence type="predicted"/>
<evidence type="ECO:0000256" key="4">
    <source>
        <dbReference type="ARBA" id="ARBA00023163"/>
    </source>
</evidence>
<dbReference type="EMBL" id="BNJQ01000010">
    <property type="protein sequence ID" value="GHP05302.1"/>
    <property type="molecule type" value="Genomic_DNA"/>
</dbReference>
<reference evidence="8" key="1">
    <citation type="submission" date="2020-10" db="EMBL/GenBank/DDBJ databases">
        <title>Unveiling of a novel bifunctional photoreceptor, Dualchrome1, isolated from a cosmopolitan green alga.</title>
        <authorList>
            <person name="Suzuki S."/>
            <person name="Kawachi M."/>
        </authorList>
    </citation>
    <scope>NUCLEOTIDE SEQUENCE</scope>
    <source>
        <strain evidence="8">NIES 2893</strain>
    </source>
</reference>
<feature type="region of interest" description="Disordered" evidence="6">
    <location>
        <begin position="170"/>
        <end position="253"/>
    </location>
</feature>
<keyword evidence="3" id="KW-0238">DNA-binding</keyword>
<evidence type="ECO:0000256" key="1">
    <source>
        <dbReference type="ARBA" id="ARBA00004123"/>
    </source>
</evidence>
<evidence type="ECO:0000313" key="9">
    <source>
        <dbReference type="Proteomes" id="UP000660262"/>
    </source>
</evidence>
<dbReference type="PANTHER" id="PTHR32467">
    <property type="entry name" value="AP2-LIKE ETHYLENE-RESPONSIVE TRANSCRIPTION FACTOR"/>
    <property type="match status" value="1"/>
</dbReference>
<evidence type="ECO:0000259" key="7">
    <source>
        <dbReference type="PROSITE" id="PS51032"/>
    </source>
</evidence>
<dbReference type="GO" id="GO:0003677">
    <property type="term" value="F:DNA binding"/>
    <property type="evidence" value="ECO:0007669"/>
    <property type="project" value="UniProtKB-KW"/>
</dbReference>
<dbReference type="InterPro" id="IPR016177">
    <property type="entry name" value="DNA-bd_dom_sf"/>
</dbReference>
<name>A0A830HF03_9CHLO</name>
<dbReference type="GO" id="GO:0003700">
    <property type="term" value="F:DNA-binding transcription factor activity"/>
    <property type="evidence" value="ECO:0007669"/>
    <property type="project" value="InterPro"/>
</dbReference>
<protein>
    <recommendedName>
        <fullName evidence="7">AP2/ERF domain-containing protein</fullName>
    </recommendedName>
</protein>
<feature type="region of interest" description="Disordered" evidence="6">
    <location>
        <begin position="67"/>
        <end position="135"/>
    </location>
</feature>
<sequence>MAQHVDDTPDALFAAAADEMLTSIFDGEHNDILCRCDDVNNNIDHNDNINDDDLNVFDLDHQDAVQRAAHNGESSPNKRRNVGGGGEHGAAFVVVNNLPPPPPPPPPPTATGYSPNTPMLMEQKKPSRKRAGRATHDYAAAAAAAAAALAADAAREQETFLATKVRSLVRPGNRNPRHSSAPVALQASASASPMPNATAKSEMFGEAAPDDVPPPTSSAATDAKDASSPGAENTPGGGKRKAASRTNTSRFRGVTHHCRTGRWEAHIWEQGRQVYLGGFDSEEQAALAYDIAAIKCRGQHAATNYAMSNYAQELEHIKEITKDDLVMSLRRQSKGYSRGSSKFRGVTRHQKGKWEARIGNLNGKKYRYLGLYDAEEDAAMAYDREAVKQRGLDAVLNYDVSNYIDILEQNHGKEVADVARDATRQRVEWQAAAAATVVIDAKTKGDCIDEEEPNPTT</sequence>
<evidence type="ECO:0000256" key="2">
    <source>
        <dbReference type="ARBA" id="ARBA00023015"/>
    </source>
</evidence>
<organism evidence="8 9">
    <name type="scientific">Pycnococcus provasolii</name>
    <dbReference type="NCBI Taxonomy" id="41880"/>
    <lineage>
        <taxon>Eukaryota</taxon>
        <taxon>Viridiplantae</taxon>
        <taxon>Chlorophyta</taxon>
        <taxon>Pseudoscourfieldiophyceae</taxon>
        <taxon>Pseudoscourfieldiales</taxon>
        <taxon>Pycnococcaceae</taxon>
        <taxon>Pycnococcus</taxon>
    </lineage>
</organism>
<dbReference type="CDD" id="cd00018">
    <property type="entry name" value="AP2"/>
    <property type="match status" value="2"/>
</dbReference>
<gene>
    <name evidence="8" type="ORF">PPROV_000405400</name>
</gene>
<comment type="subcellular location">
    <subcellularLocation>
        <location evidence="1">Nucleus</location>
    </subcellularLocation>
</comment>
<evidence type="ECO:0000256" key="6">
    <source>
        <dbReference type="SAM" id="MobiDB-lite"/>
    </source>
</evidence>
<evidence type="ECO:0000313" key="8">
    <source>
        <dbReference type="EMBL" id="GHP05302.1"/>
    </source>
</evidence>
<dbReference type="InterPro" id="IPR036955">
    <property type="entry name" value="AP2/ERF_dom_sf"/>
</dbReference>
<dbReference type="PROSITE" id="PS51032">
    <property type="entry name" value="AP2_ERF"/>
    <property type="match status" value="2"/>
</dbReference>
<feature type="domain" description="AP2/ERF" evidence="7">
    <location>
        <begin position="250"/>
        <end position="306"/>
    </location>
</feature>
<feature type="domain" description="AP2/ERF" evidence="7">
    <location>
        <begin position="342"/>
        <end position="399"/>
    </location>
</feature>
<evidence type="ECO:0000256" key="3">
    <source>
        <dbReference type="ARBA" id="ARBA00023125"/>
    </source>
</evidence>
<keyword evidence="4" id="KW-0804">Transcription</keyword>
<keyword evidence="2" id="KW-0805">Transcription regulation</keyword>
<dbReference type="Pfam" id="PF00847">
    <property type="entry name" value="AP2"/>
    <property type="match status" value="1"/>
</dbReference>
<keyword evidence="5" id="KW-0539">Nucleus</keyword>
<dbReference type="InterPro" id="IPR001471">
    <property type="entry name" value="AP2/ERF_dom"/>
</dbReference>
<accession>A0A830HF03</accession>
<dbReference type="SMART" id="SM00380">
    <property type="entry name" value="AP2"/>
    <property type="match status" value="2"/>
</dbReference>
<comment type="caution">
    <text evidence="8">The sequence shown here is derived from an EMBL/GenBank/DDBJ whole genome shotgun (WGS) entry which is preliminary data.</text>
</comment>
<dbReference type="AlphaFoldDB" id="A0A830HF03"/>
<feature type="compositionally biased region" description="Pro residues" evidence="6">
    <location>
        <begin position="98"/>
        <end position="109"/>
    </location>
</feature>
<evidence type="ECO:0000256" key="5">
    <source>
        <dbReference type="ARBA" id="ARBA00023242"/>
    </source>
</evidence>